<reference evidence="2 3" key="1">
    <citation type="submission" date="2018-05" db="EMBL/GenBank/DDBJ databases">
        <title>Genome comparison of Eubacterium sp.</title>
        <authorList>
            <person name="Feng Y."/>
            <person name="Sanchez-Andrea I."/>
            <person name="Stams A.J.M."/>
            <person name="De Vos W.M."/>
        </authorList>
    </citation>
    <scope>NUCLEOTIDE SEQUENCE [LARGE SCALE GENOMIC DNA]</scope>
    <source>
        <strain evidence="2 3">YI</strain>
    </source>
</reference>
<dbReference type="RefSeq" id="WP_096918813.1">
    <property type="nucleotide sequence ID" value="NZ_CP029487.1"/>
</dbReference>
<dbReference type="Gene3D" id="3.40.50.11440">
    <property type="match status" value="1"/>
</dbReference>
<name>A0A4P9CC04_EUBML</name>
<organism evidence="2 3">
    <name type="scientific">Eubacterium maltosivorans</name>
    <dbReference type="NCBI Taxonomy" id="2041044"/>
    <lineage>
        <taxon>Bacteria</taxon>
        <taxon>Bacillati</taxon>
        <taxon>Bacillota</taxon>
        <taxon>Clostridia</taxon>
        <taxon>Eubacteriales</taxon>
        <taxon>Eubacteriaceae</taxon>
        <taxon>Eubacterium</taxon>
    </lineage>
</organism>
<dbReference type="GO" id="GO:0050043">
    <property type="term" value="F:lactate racemase activity"/>
    <property type="evidence" value="ECO:0007669"/>
    <property type="project" value="InterPro"/>
</dbReference>
<evidence type="ECO:0000313" key="2">
    <source>
        <dbReference type="EMBL" id="QCT72272.1"/>
    </source>
</evidence>
<sequence>MSSVVSDLLKDTPLPKFFKIKQTFPRPVIKPENIPSVVHSQLEAPKFADQIKPGMRIAITAGSRGLANYARILKAIVDFCKKKGATPFVVPAMGSHGGAVAELQTSILNGYGITEEVIGCPIISSMEVKKIGLTPDGRDVYIDKNAAEADGIIIYNRVKPHTCFRGPYQSGIMKMMAIGLAKQAGAENCHAQGYELLPKNIHMYGQAIIDHSKMLFAVATIENAYDETCKIACIHRDDVGDAEPVLLQEATDLMPRILVDACDVLIVDELGKNFSGDGMDPNITGTFCTPYADGGIKSQYVCVLDLSPETQGNGIGIGMANATTARCARKLDLEEMYPNSITSVEVGSARIPCVMKTDRETIQLCVKICVGNDKDNPRIVRIPNSSFIQHIMLSEAYYSEVQGRDDIEILSEPAPLPFDSEGNLLDLEPRVRS</sequence>
<gene>
    <name evidence="2" type="ORF">CPZ25_013360</name>
</gene>
<dbReference type="InterPro" id="IPR018657">
    <property type="entry name" value="LarA-like_N"/>
</dbReference>
<dbReference type="KEGG" id="emt:CPZ25_013360"/>
<dbReference type="Pfam" id="PF09861">
    <property type="entry name" value="Lar_N"/>
    <property type="match status" value="1"/>
</dbReference>
<evidence type="ECO:0000259" key="1">
    <source>
        <dbReference type="Pfam" id="PF09861"/>
    </source>
</evidence>
<evidence type="ECO:0000313" key="3">
    <source>
        <dbReference type="Proteomes" id="UP000218387"/>
    </source>
</evidence>
<protein>
    <submittedName>
        <fullName evidence="2">DUF2088 domain-containing protein</fullName>
    </submittedName>
</protein>
<dbReference type="AlphaFoldDB" id="A0A4P9CC04"/>
<feature type="domain" description="LarA-like N-terminal" evidence="1">
    <location>
        <begin position="32"/>
        <end position="191"/>
    </location>
</feature>
<dbReference type="Proteomes" id="UP000218387">
    <property type="component" value="Chromosome"/>
</dbReference>
<accession>A0A4P9CC04</accession>
<proteinExistence type="predicted"/>
<keyword evidence="3" id="KW-1185">Reference proteome</keyword>
<dbReference type="EMBL" id="CP029487">
    <property type="protein sequence ID" value="QCT72272.1"/>
    <property type="molecule type" value="Genomic_DNA"/>
</dbReference>